<accession>B2A885</accession>
<dbReference type="HOGENOM" id="CLU_054508_1_0_9"/>
<evidence type="ECO:0000256" key="5">
    <source>
        <dbReference type="ARBA" id="ARBA00022692"/>
    </source>
</evidence>
<proteinExistence type="inferred from homology"/>
<dbReference type="NCBIfam" id="TIGR00688">
    <property type="entry name" value="rarD"/>
    <property type="match status" value="1"/>
</dbReference>
<feature type="transmembrane region" description="Helical" evidence="8">
    <location>
        <begin position="104"/>
        <end position="121"/>
    </location>
</feature>
<protein>
    <submittedName>
        <fullName evidence="10">RarD protein, DMT superfamily transporter</fullName>
    </submittedName>
</protein>
<feature type="transmembrane region" description="Helical" evidence="8">
    <location>
        <begin position="208"/>
        <end position="230"/>
    </location>
</feature>
<feature type="transmembrane region" description="Helical" evidence="8">
    <location>
        <begin position="179"/>
        <end position="196"/>
    </location>
</feature>
<feature type="domain" description="EamA" evidence="9">
    <location>
        <begin position="153"/>
        <end position="283"/>
    </location>
</feature>
<reference evidence="10 11" key="2">
    <citation type="journal article" date="2011" name="J. Bacteriol.">
        <title>Complete genome sequence of the anaerobic, halophilic alkalithermophile Natranaerobius thermophilus JW/NM-WN-LF.</title>
        <authorList>
            <person name="Zhao B."/>
            <person name="Mesbah N.M."/>
            <person name="Dalin E."/>
            <person name="Goodwin L."/>
            <person name="Nolan M."/>
            <person name="Pitluck S."/>
            <person name="Chertkov O."/>
            <person name="Brettin T.S."/>
            <person name="Han J."/>
            <person name="Larimer F.W."/>
            <person name="Land M.L."/>
            <person name="Hauser L."/>
            <person name="Kyrpides N."/>
            <person name="Wiegel J."/>
        </authorList>
    </citation>
    <scope>NUCLEOTIDE SEQUENCE [LARGE SCALE GENOMIC DNA]</scope>
    <source>
        <strain evidence="11">ATCC BAA-1301 / DSM 18059 / JW/NM-WN-LF</strain>
    </source>
</reference>
<keyword evidence="4" id="KW-1003">Cell membrane</keyword>
<evidence type="ECO:0000256" key="2">
    <source>
        <dbReference type="ARBA" id="ARBA00007362"/>
    </source>
</evidence>
<dbReference type="STRING" id="457570.Nther_0866"/>
<evidence type="ECO:0000256" key="3">
    <source>
        <dbReference type="ARBA" id="ARBA00022448"/>
    </source>
</evidence>
<dbReference type="AlphaFoldDB" id="B2A885"/>
<dbReference type="EMBL" id="CP001034">
    <property type="protein sequence ID" value="ACB84451.1"/>
    <property type="molecule type" value="Genomic_DNA"/>
</dbReference>
<dbReference type="PANTHER" id="PTHR22911">
    <property type="entry name" value="ACYL-MALONYL CONDENSING ENZYME-RELATED"/>
    <property type="match status" value="1"/>
</dbReference>
<keyword evidence="3" id="KW-0813">Transport</keyword>
<name>B2A885_NATTJ</name>
<evidence type="ECO:0000313" key="10">
    <source>
        <dbReference type="EMBL" id="ACB84451.1"/>
    </source>
</evidence>
<evidence type="ECO:0000256" key="7">
    <source>
        <dbReference type="ARBA" id="ARBA00023136"/>
    </source>
</evidence>
<evidence type="ECO:0000259" key="9">
    <source>
        <dbReference type="Pfam" id="PF00892"/>
    </source>
</evidence>
<dbReference type="InParanoid" id="B2A885"/>
<dbReference type="KEGG" id="nth:Nther_0866"/>
<comment type="subcellular location">
    <subcellularLocation>
        <location evidence="1">Cell membrane</location>
        <topology evidence="1">Multi-pass membrane protein</topology>
    </subcellularLocation>
</comment>
<keyword evidence="6 8" id="KW-1133">Transmembrane helix</keyword>
<feature type="transmembrane region" description="Helical" evidence="8">
    <location>
        <begin position="242"/>
        <end position="261"/>
    </location>
</feature>
<dbReference type="PANTHER" id="PTHR22911:SF137">
    <property type="entry name" value="SOLUTE CARRIER FAMILY 35 MEMBER G2-RELATED"/>
    <property type="match status" value="1"/>
</dbReference>
<dbReference type="SUPFAM" id="SSF103481">
    <property type="entry name" value="Multidrug resistance efflux transporter EmrE"/>
    <property type="match status" value="2"/>
</dbReference>
<feature type="transmembrane region" description="Helical" evidence="8">
    <location>
        <begin position="9"/>
        <end position="27"/>
    </location>
</feature>
<feature type="transmembrane region" description="Helical" evidence="8">
    <location>
        <begin position="39"/>
        <end position="60"/>
    </location>
</feature>
<evidence type="ECO:0000256" key="8">
    <source>
        <dbReference type="SAM" id="Phobius"/>
    </source>
</evidence>
<keyword evidence="5 8" id="KW-0812">Transmembrane</keyword>
<evidence type="ECO:0000313" key="11">
    <source>
        <dbReference type="Proteomes" id="UP000001683"/>
    </source>
</evidence>
<dbReference type="FunCoup" id="B2A885">
    <property type="interactions" value="27"/>
</dbReference>
<feature type="transmembrane region" description="Helical" evidence="8">
    <location>
        <begin position="72"/>
        <end position="92"/>
    </location>
</feature>
<keyword evidence="11" id="KW-1185">Reference proteome</keyword>
<gene>
    <name evidence="10" type="ordered locus">Nther_0866</name>
</gene>
<organism evidence="10 11">
    <name type="scientific">Natranaerobius thermophilus (strain ATCC BAA-1301 / DSM 18059 / JW/NM-WN-LF)</name>
    <dbReference type="NCBI Taxonomy" id="457570"/>
    <lineage>
        <taxon>Bacteria</taxon>
        <taxon>Bacillati</taxon>
        <taxon>Bacillota</taxon>
        <taxon>Clostridia</taxon>
        <taxon>Natranaerobiales</taxon>
        <taxon>Natranaerobiaceae</taxon>
        <taxon>Natranaerobius</taxon>
    </lineage>
</organism>
<dbReference type="OrthoDB" id="369870at2"/>
<dbReference type="RefSeq" id="WP_012447329.1">
    <property type="nucleotide sequence ID" value="NC_010718.1"/>
</dbReference>
<dbReference type="InterPro" id="IPR004626">
    <property type="entry name" value="RarD"/>
</dbReference>
<dbReference type="GO" id="GO:0005886">
    <property type="term" value="C:plasma membrane"/>
    <property type="evidence" value="ECO:0007669"/>
    <property type="project" value="UniProtKB-SubCell"/>
</dbReference>
<feature type="domain" description="EamA" evidence="9">
    <location>
        <begin position="8"/>
        <end position="144"/>
    </location>
</feature>
<comment type="similarity">
    <text evidence="2">Belongs to the EamA transporter family.</text>
</comment>
<dbReference type="eggNOG" id="COG2962">
    <property type="taxonomic scope" value="Bacteria"/>
</dbReference>
<keyword evidence="7 8" id="KW-0472">Membrane</keyword>
<dbReference type="InterPro" id="IPR037185">
    <property type="entry name" value="EmrE-like"/>
</dbReference>
<feature type="transmembrane region" description="Helical" evidence="8">
    <location>
        <begin position="150"/>
        <end position="167"/>
    </location>
</feature>
<evidence type="ECO:0000256" key="1">
    <source>
        <dbReference type="ARBA" id="ARBA00004651"/>
    </source>
</evidence>
<dbReference type="Pfam" id="PF00892">
    <property type="entry name" value="EamA"/>
    <property type="match status" value="2"/>
</dbReference>
<reference evidence="10 11" key="1">
    <citation type="submission" date="2008-04" db="EMBL/GenBank/DDBJ databases">
        <title>Complete sequence of chromosome of Natranaerobius thermophilus JW/NM-WN-LF.</title>
        <authorList>
            <consortium name="US DOE Joint Genome Institute"/>
            <person name="Copeland A."/>
            <person name="Lucas S."/>
            <person name="Lapidus A."/>
            <person name="Glavina del Rio T."/>
            <person name="Dalin E."/>
            <person name="Tice H."/>
            <person name="Bruce D."/>
            <person name="Goodwin L."/>
            <person name="Pitluck S."/>
            <person name="Chertkov O."/>
            <person name="Brettin T."/>
            <person name="Detter J.C."/>
            <person name="Han C."/>
            <person name="Kuske C.R."/>
            <person name="Schmutz J."/>
            <person name="Larimer F."/>
            <person name="Land M."/>
            <person name="Hauser L."/>
            <person name="Kyrpides N."/>
            <person name="Lykidis A."/>
            <person name="Mesbah N.M."/>
            <person name="Wiegel J."/>
        </authorList>
    </citation>
    <scope>NUCLEOTIDE SEQUENCE [LARGE SCALE GENOMIC DNA]</scope>
    <source>
        <strain evidence="11">ATCC BAA-1301 / DSM 18059 / JW/NM-WN-LF</strain>
    </source>
</reference>
<evidence type="ECO:0000256" key="6">
    <source>
        <dbReference type="ARBA" id="ARBA00022989"/>
    </source>
</evidence>
<dbReference type="InterPro" id="IPR000620">
    <property type="entry name" value="EamA_dom"/>
</dbReference>
<sequence>MGANEAKKGVFLGLSAYILWGLLPLYWDLLDQVPAEQVLAHRIFWSCFFVGFIVCINKNWRMVGNIFKSRRNLAITLLAAVVISANWFTYIWGVQANRVVEASMGYYINPLVAVMLGVLVLKEKLSTTKKISVAIATLGVLVMTFSYGQFPWVALVLAFTFAFYGLIKKTIPVDPIPGLFLETAILAPIVLAYLTFHEVQGTGALGDAPLHLILLLMGAGVATSTPLLLFSMAARKVKLSTVGFMQYISPTLSLYLGVFIFNEPFTSIHLFTFGCIWIALALYTWDSVKTYRESRNMKAEAVSSTSNYD</sequence>
<dbReference type="Proteomes" id="UP000001683">
    <property type="component" value="Chromosome"/>
</dbReference>
<feature type="transmembrane region" description="Helical" evidence="8">
    <location>
        <begin position="128"/>
        <end position="144"/>
    </location>
</feature>
<feature type="transmembrane region" description="Helical" evidence="8">
    <location>
        <begin position="267"/>
        <end position="285"/>
    </location>
</feature>
<evidence type="ECO:0000256" key="4">
    <source>
        <dbReference type="ARBA" id="ARBA00022475"/>
    </source>
</evidence>